<feature type="region of interest" description="Disordered" evidence="2">
    <location>
        <begin position="395"/>
        <end position="415"/>
    </location>
</feature>
<dbReference type="AlphaFoldDB" id="A0A1M7S8S2"/>
<name>A0A1M7S8S2_9RHOB</name>
<reference evidence="5 6" key="1">
    <citation type="submission" date="2016-12" db="EMBL/GenBank/DDBJ databases">
        <authorList>
            <person name="Song W.-J."/>
            <person name="Kurnit D.M."/>
        </authorList>
    </citation>
    <scope>NUCLEOTIDE SEQUENCE [LARGE SCALE GENOMIC DNA]</scope>
    <source>
        <strain evidence="5 6">CGMCC 1.10808</strain>
    </source>
</reference>
<dbReference type="InterPro" id="IPR000873">
    <property type="entry name" value="AMP-dep_synth/lig_dom"/>
</dbReference>
<dbReference type="Pfam" id="PF00501">
    <property type="entry name" value="AMP-binding"/>
    <property type="match status" value="1"/>
</dbReference>
<evidence type="ECO:0000313" key="6">
    <source>
        <dbReference type="Proteomes" id="UP000184066"/>
    </source>
</evidence>
<dbReference type="STRING" id="1189325.SAMN04488119_103458"/>
<proteinExistence type="predicted"/>
<dbReference type="Gene3D" id="3.30.300.30">
    <property type="match status" value="1"/>
</dbReference>
<protein>
    <submittedName>
        <fullName evidence="5">Acyl-coenzyme A synthetase/AMP-(Fatty) acid ligase</fullName>
    </submittedName>
</protein>
<dbReference type="Proteomes" id="UP000184066">
    <property type="component" value="Unassembled WGS sequence"/>
</dbReference>
<feature type="region of interest" description="Disordered" evidence="2">
    <location>
        <begin position="1"/>
        <end position="72"/>
    </location>
</feature>
<evidence type="ECO:0000259" key="3">
    <source>
        <dbReference type="Pfam" id="PF00501"/>
    </source>
</evidence>
<gene>
    <name evidence="5" type="ORF">SAMN05216200_10250</name>
</gene>
<dbReference type="EMBL" id="FRDL01000002">
    <property type="protein sequence ID" value="SHN54843.1"/>
    <property type="molecule type" value="Genomic_DNA"/>
</dbReference>
<dbReference type="InterPro" id="IPR045851">
    <property type="entry name" value="AMP-bd_C_sf"/>
</dbReference>
<dbReference type="InterPro" id="IPR025110">
    <property type="entry name" value="AMP-bd_C"/>
</dbReference>
<accession>A0A1M7S8S2</accession>
<keyword evidence="1 5" id="KW-0436">Ligase</keyword>
<dbReference type="GO" id="GO:0016878">
    <property type="term" value="F:acid-thiol ligase activity"/>
    <property type="evidence" value="ECO:0007669"/>
    <property type="project" value="TreeGrafter"/>
</dbReference>
<dbReference type="PANTHER" id="PTHR43352">
    <property type="entry name" value="ACETYL-COA SYNTHETASE"/>
    <property type="match status" value="1"/>
</dbReference>
<feature type="domain" description="AMP-dependent synthetase/ligase" evidence="3">
    <location>
        <begin position="100"/>
        <end position="450"/>
    </location>
</feature>
<dbReference type="SUPFAM" id="SSF56801">
    <property type="entry name" value="Acetyl-CoA synthetase-like"/>
    <property type="match status" value="1"/>
</dbReference>
<sequence>MSARTIPPHPQAGPDGGPENGPAADADPPPDAGREPARAGGPDAGPRAASGDPPGAGRPPLRVSLFDLGPPPPCPGRFNMARHTLEGPGLPGAGPAPDAKIALTAIGPDGAERWSYGRLRESVRRAAEGLRRLGLAPGARVLLRLGNEPRFALMFFGAAGAGLVPVPTSEQLTAAELARLIAAAEPAAILCADALRGALDAACAGLAGAAPPALGDAEMAALLRAPVGDFADTAADDPAFMIFTSGATGAPKGVLHAHRSAWARRMMWRGWYGLTPDDVMLHAGAFNWTYTLGAGLTDPWAAGAATVVRAAAPGAPRNPAVWAELMRAHRATIFAAAPGVHRQLLKSGADLRAMPALRHGLTAGERAPDALREAWRAATGTELYEALGMSEISTYISSSPDTPPRPGAAGRPQPGRRVAVLDEAGAPVPVGSDGMLAVSRRDPGLMLGYWNAPPPWRGEWFLTGDAARMDADGYVTHLGRADEVMNALGYRVSPAEVEEALSAHPDVAECAAAALPVRADLEIIAAFVVPRPGAAPDADAILAAAAERLAPYKRPREVIFVPELPRTANGKVRRAALAAAHRRDGAG</sequence>
<dbReference type="RefSeq" id="WP_245728480.1">
    <property type="nucleotide sequence ID" value="NZ_FOHL01000003.1"/>
</dbReference>
<dbReference type="PANTHER" id="PTHR43352:SF1">
    <property type="entry name" value="ANTHRANILATE--COA LIGASE"/>
    <property type="match status" value="1"/>
</dbReference>
<dbReference type="Pfam" id="PF13193">
    <property type="entry name" value="AMP-binding_C"/>
    <property type="match status" value="1"/>
</dbReference>
<evidence type="ECO:0000313" key="5">
    <source>
        <dbReference type="EMBL" id="SHN54843.1"/>
    </source>
</evidence>
<keyword evidence="6" id="KW-1185">Reference proteome</keyword>
<dbReference type="Gene3D" id="3.40.50.12780">
    <property type="entry name" value="N-terminal domain of ligase-like"/>
    <property type="match status" value="1"/>
</dbReference>
<dbReference type="InterPro" id="IPR042099">
    <property type="entry name" value="ANL_N_sf"/>
</dbReference>
<organism evidence="5 6">
    <name type="scientific">Oceanicella actignis</name>
    <dbReference type="NCBI Taxonomy" id="1189325"/>
    <lineage>
        <taxon>Bacteria</taxon>
        <taxon>Pseudomonadati</taxon>
        <taxon>Pseudomonadota</taxon>
        <taxon>Alphaproteobacteria</taxon>
        <taxon>Rhodobacterales</taxon>
        <taxon>Paracoccaceae</taxon>
        <taxon>Oceanicella</taxon>
    </lineage>
</organism>
<evidence type="ECO:0000256" key="1">
    <source>
        <dbReference type="ARBA" id="ARBA00022598"/>
    </source>
</evidence>
<feature type="compositionally biased region" description="Low complexity" evidence="2">
    <location>
        <begin position="38"/>
        <end position="60"/>
    </location>
</feature>
<feature type="domain" description="AMP-binding enzyme C-terminal" evidence="4">
    <location>
        <begin position="496"/>
        <end position="571"/>
    </location>
</feature>
<dbReference type="GO" id="GO:0044550">
    <property type="term" value="P:secondary metabolite biosynthetic process"/>
    <property type="evidence" value="ECO:0007669"/>
    <property type="project" value="TreeGrafter"/>
</dbReference>
<evidence type="ECO:0000256" key="2">
    <source>
        <dbReference type="SAM" id="MobiDB-lite"/>
    </source>
</evidence>
<evidence type="ECO:0000259" key="4">
    <source>
        <dbReference type="Pfam" id="PF13193"/>
    </source>
</evidence>